<keyword evidence="2" id="KW-0732">Signal</keyword>
<protein>
    <submittedName>
        <fullName evidence="3">Uncharacterized protein</fullName>
    </submittedName>
</protein>
<feature type="compositionally biased region" description="Acidic residues" evidence="1">
    <location>
        <begin position="56"/>
        <end position="101"/>
    </location>
</feature>
<evidence type="ECO:0000256" key="1">
    <source>
        <dbReference type="SAM" id="MobiDB-lite"/>
    </source>
</evidence>
<reference evidence="3" key="1">
    <citation type="submission" date="2017-09" db="EMBL/GenBank/DDBJ databases">
        <title>Polyketide synthases of a Diaporthe helianthi virulent isolate.</title>
        <authorList>
            <person name="Baroncelli R."/>
        </authorList>
    </citation>
    <scope>NUCLEOTIDE SEQUENCE [LARGE SCALE GENOMIC DNA]</scope>
    <source>
        <strain evidence="3">7/96</strain>
    </source>
</reference>
<gene>
    <name evidence="3" type="ORF">DHEL01_v202052</name>
</gene>
<dbReference type="EMBL" id="MAVT02000105">
    <property type="protein sequence ID" value="POS79553.1"/>
    <property type="molecule type" value="Genomic_DNA"/>
</dbReference>
<dbReference type="OrthoDB" id="5241828at2759"/>
<organism evidence="3 4">
    <name type="scientific">Diaporthe helianthi</name>
    <dbReference type="NCBI Taxonomy" id="158607"/>
    <lineage>
        <taxon>Eukaryota</taxon>
        <taxon>Fungi</taxon>
        <taxon>Dikarya</taxon>
        <taxon>Ascomycota</taxon>
        <taxon>Pezizomycotina</taxon>
        <taxon>Sordariomycetes</taxon>
        <taxon>Sordariomycetidae</taxon>
        <taxon>Diaporthales</taxon>
        <taxon>Diaporthaceae</taxon>
        <taxon>Diaporthe</taxon>
    </lineage>
</organism>
<evidence type="ECO:0000313" key="4">
    <source>
        <dbReference type="Proteomes" id="UP000094444"/>
    </source>
</evidence>
<feature type="region of interest" description="Disordered" evidence="1">
    <location>
        <begin position="56"/>
        <end position="127"/>
    </location>
</feature>
<dbReference type="InParanoid" id="A0A2P5IAN5"/>
<accession>A0A2P5IAN5</accession>
<evidence type="ECO:0000256" key="2">
    <source>
        <dbReference type="SAM" id="SignalP"/>
    </source>
</evidence>
<evidence type="ECO:0000313" key="3">
    <source>
        <dbReference type="EMBL" id="POS79553.1"/>
    </source>
</evidence>
<feature type="signal peptide" evidence="2">
    <location>
        <begin position="1"/>
        <end position="16"/>
    </location>
</feature>
<feature type="compositionally biased region" description="Low complexity" evidence="1">
    <location>
        <begin position="113"/>
        <end position="127"/>
    </location>
</feature>
<comment type="caution">
    <text evidence="3">The sequence shown here is derived from an EMBL/GenBank/DDBJ whole genome shotgun (WGS) entry which is preliminary data.</text>
</comment>
<name>A0A2P5IAN5_DIAHE</name>
<proteinExistence type="predicted"/>
<keyword evidence="4" id="KW-1185">Reference proteome</keyword>
<dbReference type="AlphaFoldDB" id="A0A2P5IAN5"/>
<sequence>MKSTLVLVSLLATSIASPLHLPSHETRSLRLGSPELVGAHHTPIARQVIDDIDEETGAVDFENDEDDDGLQDQVDPDDDNDGILDTVDPDDDNDGEPDAIDDLDRRENEIDLPDIPDNIDLNPFDKH</sequence>
<feature type="chain" id="PRO_5015146356" evidence="2">
    <location>
        <begin position="17"/>
        <end position="127"/>
    </location>
</feature>
<dbReference type="Proteomes" id="UP000094444">
    <property type="component" value="Unassembled WGS sequence"/>
</dbReference>